<accession>A0ABR8PGN3</accession>
<dbReference type="EMBL" id="JACSQY010000001">
    <property type="protein sequence ID" value="MBD7907326.1"/>
    <property type="molecule type" value="Genomic_DNA"/>
</dbReference>
<name>A0ABR8PGN3_9BACL</name>
<sequence length="103" mass="11919">MGYLLPIQNIQSQIYANRMENASPSFAYIDRVQSVKLQTEYDEWQKVLRRERERNSEWEFGEEANQQQPLPPAKKGFIQPNPTMLSKQVAAVVGKGMAINEYV</sequence>
<organism evidence="2 3">
    <name type="scientific">Sporosarcina gallistercoris</name>
    <dbReference type="NCBI Taxonomy" id="2762245"/>
    <lineage>
        <taxon>Bacteria</taxon>
        <taxon>Bacillati</taxon>
        <taxon>Bacillota</taxon>
        <taxon>Bacilli</taxon>
        <taxon>Bacillales</taxon>
        <taxon>Caryophanaceae</taxon>
        <taxon>Sporosarcina</taxon>
    </lineage>
</organism>
<comment type="caution">
    <text evidence="2">The sequence shown here is derived from an EMBL/GenBank/DDBJ whole genome shotgun (WGS) entry which is preliminary data.</text>
</comment>
<reference evidence="2 3" key="1">
    <citation type="submission" date="2020-08" db="EMBL/GenBank/DDBJ databases">
        <title>A Genomic Blueprint of the Chicken Gut Microbiome.</title>
        <authorList>
            <person name="Gilroy R."/>
            <person name="Ravi A."/>
            <person name="Getino M."/>
            <person name="Pursley I."/>
            <person name="Horton D.L."/>
            <person name="Alikhan N.-F."/>
            <person name="Baker D."/>
            <person name="Gharbi K."/>
            <person name="Hall N."/>
            <person name="Watson M."/>
            <person name="Adriaenssens E.M."/>
            <person name="Foster-Nyarko E."/>
            <person name="Jarju S."/>
            <person name="Secka A."/>
            <person name="Antonio M."/>
            <person name="Oren A."/>
            <person name="Chaudhuri R."/>
            <person name="La Ragione R.M."/>
            <person name="Hildebrand F."/>
            <person name="Pallen M.J."/>
        </authorList>
    </citation>
    <scope>NUCLEOTIDE SEQUENCE [LARGE SCALE GENOMIC DNA]</scope>
    <source>
        <strain evidence="2 3">Sa3CUA8</strain>
    </source>
</reference>
<protein>
    <submittedName>
        <fullName evidence="2">Uncharacterized protein</fullName>
    </submittedName>
</protein>
<evidence type="ECO:0000256" key="1">
    <source>
        <dbReference type="SAM" id="MobiDB-lite"/>
    </source>
</evidence>
<dbReference type="Proteomes" id="UP000659496">
    <property type="component" value="Unassembled WGS sequence"/>
</dbReference>
<feature type="region of interest" description="Disordered" evidence="1">
    <location>
        <begin position="55"/>
        <end position="78"/>
    </location>
</feature>
<evidence type="ECO:0000313" key="2">
    <source>
        <dbReference type="EMBL" id="MBD7907326.1"/>
    </source>
</evidence>
<dbReference type="RefSeq" id="WP_191688473.1">
    <property type="nucleotide sequence ID" value="NZ_JACSQY010000001.1"/>
</dbReference>
<keyword evidence="3" id="KW-1185">Reference proteome</keyword>
<gene>
    <name evidence="2" type="ORF">H9659_03105</name>
</gene>
<proteinExistence type="predicted"/>
<evidence type="ECO:0000313" key="3">
    <source>
        <dbReference type="Proteomes" id="UP000659496"/>
    </source>
</evidence>